<keyword evidence="2" id="KW-0812">Transmembrane</keyword>
<feature type="region of interest" description="Disordered" evidence="1">
    <location>
        <begin position="328"/>
        <end position="365"/>
    </location>
</feature>
<accession>A0A9D9I1P8</accession>
<feature type="compositionally biased region" description="Basic and acidic residues" evidence="1">
    <location>
        <begin position="256"/>
        <end position="275"/>
    </location>
</feature>
<feature type="region of interest" description="Disordered" evidence="1">
    <location>
        <begin position="164"/>
        <end position="291"/>
    </location>
</feature>
<evidence type="ECO:0000313" key="5">
    <source>
        <dbReference type="Proteomes" id="UP000823618"/>
    </source>
</evidence>
<reference evidence="4" key="2">
    <citation type="journal article" date="2021" name="PeerJ">
        <title>Extensive microbial diversity within the chicken gut microbiome revealed by metagenomics and culture.</title>
        <authorList>
            <person name="Gilroy R."/>
            <person name="Ravi A."/>
            <person name="Getino M."/>
            <person name="Pursley I."/>
            <person name="Horton D.L."/>
            <person name="Alikhan N.F."/>
            <person name="Baker D."/>
            <person name="Gharbi K."/>
            <person name="Hall N."/>
            <person name="Watson M."/>
            <person name="Adriaenssens E.M."/>
            <person name="Foster-Nyarko E."/>
            <person name="Jarju S."/>
            <person name="Secka A."/>
            <person name="Antonio M."/>
            <person name="Oren A."/>
            <person name="Chaudhuri R.R."/>
            <person name="La Ragione R."/>
            <person name="Hildebrand F."/>
            <person name="Pallen M.J."/>
        </authorList>
    </citation>
    <scope>NUCLEOTIDE SEQUENCE</scope>
    <source>
        <strain evidence="4">E3-2379</strain>
    </source>
</reference>
<keyword evidence="2" id="KW-0472">Membrane</keyword>
<feature type="transmembrane region" description="Helical" evidence="2">
    <location>
        <begin position="21"/>
        <end position="41"/>
    </location>
</feature>
<evidence type="ECO:0000256" key="1">
    <source>
        <dbReference type="SAM" id="MobiDB-lite"/>
    </source>
</evidence>
<dbReference type="CDD" id="cd00222">
    <property type="entry name" value="CollagenBindB"/>
    <property type="match status" value="2"/>
</dbReference>
<feature type="compositionally biased region" description="Polar residues" evidence="1">
    <location>
        <begin position="164"/>
        <end position="184"/>
    </location>
</feature>
<evidence type="ECO:0000256" key="2">
    <source>
        <dbReference type="SAM" id="Phobius"/>
    </source>
</evidence>
<dbReference type="Gene3D" id="2.60.40.1140">
    <property type="entry name" value="Collagen-binding surface protein Cna, B-type domain"/>
    <property type="match status" value="2"/>
</dbReference>
<proteinExistence type="predicted"/>
<reference evidence="4" key="1">
    <citation type="submission" date="2020-10" db="EMBL/GenBank/DDBJ databases">
        <authorList>
            <person name="Gilroy R."/>
        </authorList>
    </citation>
    <scope>NUCLEOTIDE SEQUENCE</scope>
    <source>
        <strain evidence="4">E3-2379</strain>
    </source>
</reference>
<feature type="domain" description="CNA-B" evidence="3">
    <location>
        <begin position="837"/>
        <end position="921"/>
    </location>
</feature>
<name>A0A9D9I1P8_9FIRM</name>
<keyword evidence="2" id="KW-1133">Transmembrane helix</keyword>
<organism evidence="4 5">
    <name type="scientific">Candidatus Scybalomonas excrementavium</name>
    <dbReference type="NCBI Taxonomy" id="2840943"/>
    <lineage>
        <taxon>Bacteria</taxon>
        <taxon>Bacillati</taxon>
        <taxon>Bacillota</taxon>
        <taxon>Clostridia</taxon>
        <taxon>Lachnospirales</taxon>
        <taxon>Lachnospiraceae</taxon>
        <taxon>Lachnospiraceae incertae sedis</taxon>
        <taxon>Candidatus Scybalomonas</taxon>
    </lineage>
</organism>
<evidence type="ECO:0000313" key="4">
    <source>
        <dbReference type="EMBL" id="MBO8463528.1"/>
    </source>
</evidence>
<feature type="compositionally biased region" description="Basic and acidic residues" evidence="1">
    <location>
        <begin position="282"/>
        <end position="291"/>
    </location>
</feature>
<feature type="domain" description="CNA-B" evidence="3">
    <location>
        <begin position="602"/>
        <end position="676"/>
    </location>
</feature>
<comment type="caution">
    <text evidence="4">The sequence shown here is derived from an EMBL/GenBank/DDBJ whole genome shotgun (WGS) entry which is preliminary data.</text>
</comment>
<protein>
    <submittedName>
        <fullName evidence="4">Cna B-type domain-containing protein</fullName>
    </submittedName>
</protein>
<dbReference type="AlphaFoldDB" id="A0A9D9I1P8"/>
<dbReference type="Pfam" id="PF05738">
    <property type="entry name" value="Cna_B"/>
    <property type="match status" value="2"/>
</dbReference>
<feature type="compositionally biased region" description="Basic and acidic residues" evidence="1">
    <location>
        <begin position="202"/>
        <end position="236"/>
    </location>
</feature>
<sequence>MQKELQTKISQYLKNSMKMRHHYQILTVIAIAVIFLVYSVLTKPAISMAYDNISVEAMRENTAFGQVVPVRITAQALQGTEPTTFVIYTKGVGGGLSFEYQFNEENICEVMTEDGTTIQLHKEEILDEENRNVIKHNYWFTLQPEEKTAFVLNYTSDVEVITNESNVSTGGGSQVQPEQTSENIESSKEDTGSTDVTEEEKTEATTEKATEEEAEATTEKIPEEEKAEATTEKVPEEEQVEATTEKIPEEEQVEATTEKVPEEEKTEVATEKVIEEEQVEDTTDKSENVKQEVTAEKKDVTIVDPTTFNKIAMTEAAYIMAENDIEHTESEVTEQVSTESQEVTTEENSHTTPEEIPKADQNLTGPEVLPEETTEVTVPIHDEEEIQQEMPKMDQYLEIYVAASADGGYGEIAQQLQGEVEGWKGNVPVERIENKKVANLSWTAEENVSDIIVKARTKEDTLVTISGSKSNFNETDLKDIRIKAEESSNMDMETLKSMLESDELSILEQKGFQIVFLTNGQEVQPTGDFNITFEEFEYDKDTKTVEVYQTNEEGAWKKIDSNFSEDGSLRILVNGTSYKQNEIVFLGNKTPTKISKNGLTAIHITKEWKDEKEPEDITEIGIHIYNDEGKEVATTTLTKQASWKATVKDLPLYNANGERIQYSVVEDEIQGYPSGMAQYSGQEKVWVPVKEEEITEDSEYLTIIKENDKQYVYSSKDPSNKVEVTKEQLGEQVVKDINGIETSCFIIQEEEIAKRLGIETGIEEDLEVTIEDVDEIEAAIKEEEELTISTYKPLSLKTSIEEEETNINTYVGSYKEEYTDSVVVLTSGNSDNGSTTVTVTKEWLDGEEHPDSVTVQLYRRYKGENSWKEEHKVSGYTLVLSEANHWTSQWDNLPSRDRTKQYEYTAREVEIPDGYEAITATNQEYNWEAVTTLENNQTYLILSSNGYTFNSSLDVVNINSTGSEKANNIQNQWIVETSNDGIYLKNVYNDKYIAWTSNDNDSWKLVENRSNAEKFQYYNNKLYIKGY</sequence>
<feature type="compositionally biased region" description="Basic and acidic residues" evidence="1">
    <location>
        <begin position="347"/>
        <end position="358"/>
    </location>
</feature>
<dbReference type="SUPFAM" id="SSF49478">
    <property type="entry name" value="Cna protein B-type domain"/>
    <property type="match status" value="2"/>
</dbReference>
<dbReference type="InterPro" id="IPR008454">
    <property type="entry name" value="Collagen-bd_Cna-like_B-typ_dom"/>
</dbReference>
<dbReference type="Proteomes" id="UP000823618">
    <property type="component" value="Unassembled WGS sequence"/>
</dbReference>
<feature type="non-terminal residue" evidence="4">
    <location>
        <position position="1027"/>
    </location>
</feature>
<feature type="compositionally biased region" description="Low complexity" evidence="1">
    <location>
        <begin position="333"/>
        <end position="343"/>
    </location>
</feature>
<gene>
    <name evidence="4" type="ORF">IAC13_06305</name>
</gene>
<evidence type="ECO:0000259" key="3">
    <source>
        <dbReference type="Pfam" id="PF05738"/>
    </source>
</evidence>
<dbReference type="EMBL" id="JADIML010000169">
    <property type="protein sequence ID" value="MBO8463528.1"/>
    <property type="molecule type" value="Genomic_DNA"/>
</dbReference>